<organism evidence="2 3">
    <name type="scientific">Amanita muscaria (strain Koide BX008)</name>
    <dbReference type="NCBI Taxonomy" id="946122"/>
    <lineage>
        <taxon>Eukaryota</taxon>
        <taxon>Fungi</taxon>
        <taxon>Dikarya</taxon>
        <taxon>Basidiomycota</taxon>
        <taxon>Agaricomycotina</taxon>
        <taxon>Agaricomycetes</taxon>
        <taxon>Agaricomycetidae</taxon>
        <taxon>Agaricales</taxon>
        <taxon>Pluteineae</taxon>
        <taxon>Amanitaceae</taxon>
        <taxon>Amanita</taxon>
    </lineage>
</organism>
<keyword evidence="1" id="KW-0472">Membrane</keyword>
<evidence type="ECO:0000313" key="3">
    <source>
        <dbReference type="Proteomes" id="UP000054549"/>
    </source>
</evidence>
<dbReference type="HOGENOM" id="CLU_064337_0_0_1"/>
<proteinExistence type="predicted"/>
<dbReference type="GO" id="GO:0015038">
    <property type="term" value="F:glutathione disulfide oxidoreductase activity"/>
    <property type="evidence" value="ECO:0007669"/>
    <property type="project" value="TreeGrafter"/>
</dbReference>
<keyword evidence="3" id="KW-1185">Reference proteome</keyword>
<keyword evidence="1" id="KW-1133">Transmembrane helix</keyword>
<evidence type="ECO:0000313" key="2">
    <source>
        <dbReference type="EMBL" id="KIL65888.1"/>
    </source>
</evidence>
<dbReference type="PANTHER" id="PTHR45694">
    <property type="entry name" value="GLUTAREDOXIN 2"/>
    <property type="match status" value="1"/>
</dbReference>
<dbReference type="Gene3D" id="3.40.30.10">
    <property type="entry name" value="Glutaredoxin"/>
    <property type="match status" value="1"/>
</dbReference>
<dbReference type="InterPro" id="IPR036249">
    <property type="entry name" value="Thioredoxin-like_sf"/>
</dbReference>
<dbReference type="GO" id="GO:0005801">
    <property type="term" value="C:cis-Golgi network"/>
    <property type="evidence" value="ECO:0007669"/>
    <property type="project" value="TreeGrafter"/>
</dbReference>
<dbReference type="PANTHER" id="PTHR45694:SF5">
    <property type="entry name" value="GLUTAREDOXIN 2"/>
    <property type="match status" value="1"/>
</dbReference>
<sequence>MTVLPLNKRLSLFFRPKHNRRLTVFALVVLMTLSLYFLFVQHNSFPEETKHKLGGNAWKLQRPPAERKPYHSGQRKQIHMDTAQELAAVSSFLASLPHNVIPSSVDPLEPIDPQLVLDFDTSGPRAEQEVRAMVEDVWTRNPVFLYSQLYSSISRDIKSLLANMNLRPAPTIIDVDVRDDANVLRPLLSRLAGIQELPLLIIGGKVVGNVEHIRALEQSGELRDLITLSGAVIDGAKRKKHKQG</sequence>
<dbReference type="EMBL" id="KN818239">
    <property type="protein sequence ID" value="KIL65888.1"/>
    <property type="molecule type" value="Genomic_DNA"/>
</dbReference>
<keyword evidence="1" id="KW-0812">Transmembrane</keyword>
<dbReference type="GO" id="GO:0005796">
    <property type="term" value="C:Golgi lumen"/>
    <property type="evidence" value="ECO:0007669"/>
    <property type="project" value="TreeGrafter"/>
</dbReference>
<dbReference type="STRING" id="946122.A0A0C2XAM0"/>
<accession>A0A0C2XAM0</accession>
<dbReference type="OrthoDB" id="423313at2759"/>
<reference evidence="2 3" key="1">
    <citation type="submission" date="2014-04" db="EMBL/GenBank/DDBJ databases">
        <title>Evolutionary Origins and Diversification of the Mycorrhizal Mutualists.</title>
        <authorList>
            <consortium name="DOE Joint Genome Institute"/>
            <consortium name="Mycorrhizal Genomics Consortium"/>
            <person name="Kohler A."/>
            <person name="Kuo A."/>
            <person name="Nagy L.G."/>
            <person name="Floudas D."/>
            <person name="Copeland A."/>
            <person name="Barry K.W."/>
            <person name="Cichocki N."/>
            <person name="Veneault-Fourrey C."/>
            <person name="LaButti K."/>
            <person name="Lindquist E.A."/>
            <person name="Lipzen A."/>
            <person name="Lundell T."/>
            <person name="Morin E."/>
            <person name="Murat C."/>
            <person name="Riley R."/>
            <person name="Ohm R."/>
            <person name="Sun H."/>
            <person name="Tunlid A."/>
            <person name="Henrissat B."/>
            <person name="Grigoriev I.V."/>
            <person name="Hibbett D.S."/>
            <person name="Martin F."/>
        </authorList>
    </citation>
    <scope>NUCLEOTIDE SEQUENCE [LARGE SCALE GENOMIC DNA]</scope>
    <source>
        <strain evidence="2 3">Koide BX008</strain>
    </source>
</reference>
<evidence type="ECO:0000256" key="1">
    <source>
        <dbReference type="SAM" id="Phobius"/>
    </source>
</evidence>
<name>A0A0C2XAM0_AMAMK</name>
<dbReference type="AlphaFoldDB" id="A0A0C2XAM0"/>
<dbReference type="Proteomes" id="UP000054549">
    <property type="component" value="Unassembled WGS sequence"/>
</dbReference>
<dbReference type="SUPFAM" id="SSF52833">
    <property type="entry name" value="Thioredoxin-like"/>
    <property type="match status" value="1"/>
</dbReference>
<gene>
    <name evidence="2" type="ORF">M378DRAFT_76056</name>
</gene>
<protein>
    <submittedName>
        <fullName evidence="2">Uncharacterized protein</fullName>
    </submittedName>
</protein>
<dbReference type="GO" id="GO:0000324">
    <property type="term" value="C:fungal-type vacuole"/>
    <property type="evidence" value="ECO:0007669"/>
    <property type="project" value="TreeGrafter"/>
</dbReference>
<dbReference type="InParanoid" id="A0A0C2XAM0"/>
<feature type="transmembrane region" description="Helical" evidence="1">
    <location>
        <begin position="21"/>
        <end position="39"/>
    </location>
</feature>
<dbReference type="GO" id="GO:0034599">
    <property type="term" value="P:cellular response to oxidative stress"/>
    <property type="evidence" value="ECO:0007669"/>
    <property type="project" value="TreeGrafter"/>
</dbReference>
<dbReference type="PROSITE" id="PS51354">
    <property type="entry name" value="GLUTAREDOXIN_2"/>
    <property type="match status" value="1"/>
</dbReference>